<dbReference type="Gene3D" id="2.60.120.200">
    <property type="match status" value="1"/>
</dbReference>
<protein>
    <submittedName>
        <fullName evidence="1">LamG domain-containing protein</fullName>
    </submittedName>
</protein>
<accession>A0A7V4LCV0</accession>
<dbReference type="SUPFAM" id="SSF49899">
    <property type="entry name" value="Concanavalin A-like lectins/glucanases"/>
    <property type="match status" value="1"/>
</dbReference>
<reference evidence="1" key="1">
    <citation type="journal article" date="2020" name="mSystems">
        <title>Genome- and Community-Level Interaction Insights into Carbon Utilization and Element Cycling Functions of Hydrothermarchaeota in Hydrothermal Sediment.</title>
        <authorList>
            <person name="Zhou Z."/>
            <person name="Liu Y."/>
            <person name="Xu W."/>
            <person name="Pan J."/>
            <person name="Luo Z.H."/>
            <person name="Li M."/>
        </authorList>
    </citation>
    <scope>NUCLEOTIDE SEQUENCE [LARGE SCALE GENOMIC DNA]</scope>
    <source>
        <strain evidence="1">SpSt-548</strain>
    </source>
</reference>
<name>A0A7V4LCV0_9BACT</name>
<evidence type="ECO:0000313" key="1">
    <source>
        <dbReference type="EMBL" id="HGS05144.1"/>
    </source>
</evidence>
<dbReference type="InterPro" id="IPR013320">
    <property type="entry name" value="ConA-like_dom_sf"/>
</dbReference>
<dbReference type="EMBL" id="DSXI01000316">
    <property type="protein sequence ID" value="HGS05144.1"/>
    <property type="molecule type" value="Genomic_DNA"/>
</dbReference>
<organism evidence="1">
    <name type="scientific">Desulfobacca acetoxidans</name>
    <dbReference type="NCBI Taxonomy" id="60893"/>
    <lineage>
        <taxon>Bacteria</taxon>
        <taxon>Pseudomonadati</taxon>
        <taxon>Thermodesulfobacteriota</taxon>
        <taxon>Desulfobaccia</taxon>
        <taxon>Desulfobaccales</taxon>
        <taxon>Desulfobaccaceae</taxon>
        <taxon>Desulfobacca</taxon>
    </lineage>
</organism>
<dbReference type="Pfam" id="PF13385">
    <property type="entry name" value="Laminin_G_3"/>
    <property type="match status" value="1"/>
</dbReference>
<gene>
    <name evidence="1" type="ORF">ENT08_05305</name>
</gene>
<proteinExistence type="predicted"/>
<sequence length="317" mass="34453">MANDFSTDSRCKALWRFENNLDDGKGGNHLTGSGSVAFSSADKKEGSYAADFEQAESDYAYRADANLDAGFPLKSGDAVKKISVCCWVKPESNQASANLFAKVDTTGNRRTFSLAVWSGIVKVLNGYSNGALWEILDTGYLLTNGEWYQIGVSFDGVNKYALVRIFRASNFLVYTYQFNFANETNVEDADLTVGARHGGGDYYDGLIDELVVFNDLLTTIEIDAIRAGTYAGPMPQVRGEAVGSLAAYEGQAAVQADALGVMAAYSLTPEATYVQGDVMGLLAAYHVAPPPKRVFPVPNLRVRWQSHPNLRKFPVVS</sequence>
<dbReference type="AlphaFoldDB" id="A0A7V4LCV0"/>
<comment type="caution">
    <text evidence="1">The sequence shown here is derived from an EMBL/GenBank/DDBJ whole genome shotgun (WGS) entry which is preliminary data.</text>
</comment>